<keyword evidence="4" id="KW-0808">Transferase</keyword>
<dbReference type="InterPro" id="IPR050879">
    <property type="entry name" value="Acyltransferase_3"/>
</dbReference>
<feature type="transmembrane region" description="Helical" evidence="1">
    <location>
        <begin position="109"/>
        <end position="130"/>
    </location>
</feature>
<dbReference type="GO" id="GO:0016747">
    <property type="term" value="F:acyltransferase activity, transferring groups other than amino-acyl groups"/>
    <property type="evidence" value="ECO:0007669"/>
    <property type="project" value="InterPro"/>
</dbReference>
<comment type="caution">
    <text evidence="4">The sequence shown here is derived from an EMBL/GenBank/DDBJ whole genome shotgun (WGS) entry which is preliminary data.</text>
</comment>
<evidence type="ECO:0000256" key="2">
    <source>
        <dbReference type="SAM" id="SignalP"/>
    </source>
</evidence>
<name>A0A939K377_9BACT</name>
<keyword evidence="4" id="KW-0012">Acyltransferase</keyword>
<dbReference type="RefSeq" id="WP_207366476.1">
    <property type="nucleotide sequence ID" value="NZ_JAFMYV010000011.1"/>
</dbReference>
<evidence type="ECO:0000256" key="1">
    <source>
        <dbReference type="SAM" id="Phobius"/>
    </source>
</evidence>
<protein>
    <submittedName>
        <fullName evidence="4">Acyltransferase</fullName>
    </submittedName>
</protein>
<accession>A0A939K377</accession>
<dbReference type="GO" id="GO:0016020">
    <property type="term" value="C:membrane"/>
    <property type="evidence" value="ECO:0007669"/>
    <property type="project" value="TreeGrafter"/>
</dbReference>
<feature type="transmembrane region" description="Helical" evidence="1">
    <location>
        <begin position="208"/>
        <end position="227"/>
    </location>
</feature>
<dbReference type="Pfam" id="PF01757">
    <property type="entry name" value="Acyl_transf_3"/>
    <property type="match status" value="1"/>
</dbReference>
<dbReference type="AlphaFoldDB" id="A0A939K377"/>
<feature type="transmembrane region" description="Helical" evidence="1">
    <location>
        <begin position="69"/>
        <end position="88"/>
    </location>
</feature>
<evidence type="ECO:0000259" key="3">
    <source>
        <dbReference type="Pfam" id="PF01757"/>
    </source>
</evidence>
<feature type="transmembrane region" description="Helical" evidence="1">
    <location>
        <begin position="150"/>
        <end position="170"/>
    </location>
</feature>
<dbReference type="InterPro" id="IPR002656">
    <property type="entry name" value="Acyl_transf_3_dom"/>
</dbReference>
<keyword evidence="1" id="KW-1133">Transmembrane helix</keyword>
<keyword evidence="5" id="KW-1185">Reference proteome</keyword>
<feature type="transmembrane region" description="Helical" evidence="1">
    <location>
        <begin position="182"/>
        <end position="202"/>
    </location>
</feature>
<proteinExistence type="predicted"/>
<keyword evidence="1" id="KW-0812">Transmembrane</keyword>
<organism evidence="4 5">
    <name type="scientific">Fibrella rubiginis</name>
    <dbReference type="NCBI Taxonomy" id="2817060"/>
    <lineage>
        <taxon>Bacteria</taxon>
        <taxon>Pseudomonadati</taxon>
        <taxon>Bacteroidota</taxon>
        <taxon>Cytophagia</taxon>
        <taxon>Cytophagales</taxon>
        <taxon>Spirosomataceae</taxon>
        <taxon>Fibrella</taxon>
    </lineage>
</organism>
<evidence type="ECO:0000313" key="4">
    <source>
        <dbReference type="EMBL" id="MBO0938947.1"/>
    </source>
</evidence>
<keyword evidence="2" id="KW-0732">Signal</keyword>
<keyword evidence="1" id="KW-0472">Membrane</keyword>
<dbReference type="GO" id="GO:0009103">
    <property type="term" value="P:lipopolysaccharide biosynthetic process"/>
    <property type="evidence" value="ECO:0007669"/>
    <property type="project" value="TreeGrafter"/>
</dbReference>
<dbReference type="PANTHER" id="PTHR23028">
    <property type="entry name" value="ACETYLTRANSFERASE"/>
    <property type="match status" value="1"/>
</dbReference>
<feature type="transmembrane region" description="Helical" evidence="1">
    <location>
        <begin position="331"/>
        <end position="349"/>
    </location>
</feature>
<feature type="transmembrane region" description="Helical" evidence="1">
    <location>
        <begin position="239"/>
        <end position="260"/>
    </location>
</feature>
<sequence>MRFLLAIAVLAGHSSNNSAFQFMTGQTAVQTFYIISGFYMSLILNEKYVNQPNAYSLFLTNRLLRLFPIYWVVLLGVASFSVAFSYISHSHSRLAFDVYSTVNFTPFTFCYLVITNLFLLGQDAVMFMGINPETGTFFFTSDFWQTKPELHHFLLIPQAWTLALELLFYFVAPLLVRRSTRIIILFIVLSLVIRIFLYNQLSLTKDPWTYRFFPSEIMFFLLGTLAYKSYRQIRHKLLPVYIQIAIFCIVILTTVFYGLLPSGKLTVMPFSYREIVYFSLIFVSLPYLFKISNQYSFDNQIGELSYPIYISHMFVILFVQKAMTPFFNQEWFVALVTIIFSYFLNRFVAAPIEKFRQRRVRQPVAA</sequence>
<feature type="domain" description="Acyltransferase 3" evidence="3">
    <location>
        <begin position="1"/>
        <end position="342"/>
    </location>
</feature>
<feature type="transmembrane region" description="Helical" evidence="1">
    <location>
        <begin position="301"/>
        <end position="319"/>
    </location>
</feature>
<dbReference type="Proteomes" id="UP000664034">
    <property type="component" value="Unassembled WGS sequence"/>
</dbReference>
<evidence type="ECO:0000313" key="5">
    <source>
        <dbReference type="Proteomes" id="UP000664034"/>
    </source>
</evidence>
<dbReference type="EMBL" id="JAFMYV010000011">
    <property type="protein sequence ID" value="MBO0938947.1"/>
    <property type="molecule type" value="Genomic_DNA"/>
</dbReference>
<reference evidence="4" key="1">
    <citation type="submission" date="2021-03" db="EMBL/GenBank/DDBJ databases">
        <title>Fibrella sp. HMF5335 genome sequencing and assembly.</title>
        <authorList>
            <person name="Kang H."/>
            <person name="Kim H."/>
            <person name="Bae S."/>
            <person name="Joh K."/>
        </authorList>
    </citation>
    <scope>NUCLEOTIDE SEQUENCE</scope>
    <source>
        <strain evidence="4">HMF5335</strain>
    </source>
</reference>
<dbReference type="PANTHER" id="PTHR23028:SF53">
    <property type="entry name" value="ACYL_TRANSF_3 DOMAIN-CONTAINING PROTEIN"/>
    <property type="match status" value="1"/>
</dbReference>
<feature type="chain" id="PRO_5037831282" evidence="2">
    <location>
        <begin position="20"/>
        <end position="366"/>
    </location>
</feature>
<gene>
    <name evidence="4" type="ORF">J2I47_20510</name>
</gene>
<feature type="transmembrane region" description="Helical" evidence="1">
    <location>
        <begin position="272"/>
        <end position="289"/>
    </location>
</feature>
<feature type="signal peptide" evidence="2">
    <location>
        <begin position="1"/>
        <end position="19"/>
    </location>
</feature>